<name>A0ABR8D0F5_9NOST</name>
<reference evidence="1 2" key="1">
    <citation type="journal article" date="2020" name="ISME J.">
        <title>Comparative genomics reveals insights into cyanobacterial evolution and habitat adaptation.</title>
        <authorList>
            <person name="Chen M.Y."/>
            <person name="Teng W.K."/>
            <person name="Zhao L."/>
            <person name="Hu C.X."/>
            <person name="Zhou Y.K."/>
            <person name="Han B.P."/>
            <person name="Song L.R."/>
            <person name="Shu W.S."/>
        </authorList>
    </citation>
    <scope>NUCLEOTIDE SEQUENCE [LARGE SCALE GENOMIC DNA]</scope>
    <source>
        <strain evidence="1 2">FACHB-119</strain>
    </source>
</reference>
<evidence type="ECO:0000313" key="1">
    <source>
        <dbReference type="EMBL" id="MBD2499873.1"/>
    </source>
</evidence>
<evidence type="ECO:0000313" key="2">
    <source>
        <dbReference type="Proteomes" id="UP000661112"/>
    </source>
</evidence>
<keyword evidence="2" id="KW-1185">Reference proteome</keyword>
<accession>A0ABR8D0F5</accession>
<organism evidence="1 2">
    <name type="scientific">Anabaena azotica FACHB-119</name>
    <dbReference type="NCBI Taxonomy" id="947527"/>
    <lineage>
        <taxon>Bacteria</taxon>
        <taxon>Bacillati</taxon>
        <taxon>Cyanobacteriota</taxon>
        <taxon>Cyanophyceae</taxon>
        <taxon>Nostocales</taxon>
        <taxon>Nostocaceae</taxon>
        <taxon>Anabaena</taxon>
        <taxon>Anabaena azotica</taxon>
    </lineage>
</organism>
<comment type="caution">
    <text evidence="1">The sequence shown here is derived from an EMBL/GenBank/DDBJ whole genome shotgun (WGS) entry which is preliminary data.</text>
</comment>
<gene>
    <name evidence="1" type="ORF">H6G83_04435</name>
</gene>
<evidence type="ECO:0008006" key="3">
    <source>
        <dbReference type="Google" id="ProtNLM"/>
    </source>
</evidence>
<dbReference type="EMBL" id="JACJSG010000004">
    <property type="protein sequence ID" value="MBD2499873.1"/>
    <property type="molecule type" value="Genomic_DNA"/>
</dbReference>
<sequence length="165" mass="19140">MMMHESFYTCTQTYNKYKNLIYPFPQNPESISAIEELYVQLLNAITAHFGEDKFNLTYGFCSVSLIKYLNKKDPATKLKNGRICPAVDQHTAFERDRKGNYICKHPGAACDFLIKDFPSNQLVEWILDSKLPFDAIYYYALNRPIHLSYGSSHRRDMDVYSLNIG</sequence>
<dbReference type="RefSeq" id="WP_190467545.1">
    <property type="nucleotide sequence ID" value="NZ_JACJSG010000004.1"/>
</dbReference>
<dbReference type="SUPFAM" id="SSF55166">
    <property type="entry name" value="Hedgehog/DD-peptidase"/>
    <property type="match status" value="1"/>
</dbReference>
<protein>
    <recommendedName>
        <fullName evidence="3">Peptidase M15A C-terminal domain-containing protein</fullName>
    </recommendedName>
</protein>
<proteinExistence type="predicted"/>
<dbReference type="Proteomes" id="UP000661112">
    <property type="component" value="Unassembled WGS sequence"/>
</dbReference>
<dbReference type="InterPro" id="IPR009045">
    <property type="entry name" value="Zn_M74/Hedgehog-like"/>
</dbReference>